<dbReference type="VEuPathDB" id="FungiDB:BLGHR1_13683"/>
<accession>A0A383USP8</accession>
<dbReference type="EMBL" id="UNSH01000046">
    <property type="protein sequence ID" value="SZF02897.1"/>
    <property type="molecule type" value="Genomic_DNA"/>
</dbReference>
<dbReference type="Pfam" id="PF13821">
    <property type="entry name" value="DUF4187"/>
    <property type="match status" value="1"/>
</dbReference>
<organism evidence="3 4">
    <name type="scientific">Blumeria hordei</name>
    <name type="common">Barley powdery mildew</name>
    <name type="synonym">Blumeria graminis f. sp. hordei</name>
    <dbReference type="NCBI Taxonomy" id="2867405"/>
    <lineage>
        <taxon>Eukaryota</taxon>
        <taxon>Fungi</taxon>
        <taxon>Dikarya</taxon>
        <taxon>Ascomycota</taxon>
        <taxon>Pezizomycotina</taxon>
        <taxon>Leotiomycetes</taxon>
        <taxon>Erysiphales</taxon>
        <taxon>Erysiphaceae</taxon>
        <taxon>Blumeria</taxon>
    </lineage>
</organism>
<evidence type="ECO:0000313" key="3">
    <source>
        <dbReference type="EMBL" id="SZF02897.1"/>
    </source>
</evidence>
<dbReference type="GO" id="GO:0003676">
    <property type="term" value="F:nucleic acid binding"/>
    <property type="evidence" value="ECO:0007669"/>
    <property type="project" value="InterPro"/>
</dbReference>
<dbReference type="PANTHER" id="PTHR21032">
    <property type="entry name" value="G PATCH DOMAIN-CONTAINING PROTEIN 11"/>
    <property type="match status" value="1"/>
</dbReference>
<name>A0A383USP8_BLUHO</name>
<sequence length="326" mass="37723">MTLPKPTAGLSTETVDEEDYMNMTIAEPVIDLHRETYTQRRHRKEREAALRGRPKSKQELAVEERRARDAALATSLLENPVATKTNKGLAMMTKMGFTPGASLGRAGQSDGRLEPLNICVKEGRGGIGLDSERKRYLREEFEKDSKRAKTEESDYRERVRKEKEWSRLEAMVGKAMRICERMDAERSENETGTTTSAGKNISTKPLKQINVLWRGVVREREEKERERRMRYDLQQSLSRLPTYEDPDEEADDKQALGTNGVYHNLVEDLEEEDDELDDFNRLEPGERLEKLVGHMRTEHNYCYWCKYKYPDQNLEGCPGSTEEDHD</sequence>
<dbReference type="PANTHER" id="PTHR21032:SF0">
    <property type="entry name" value="G PATCH DOMAIN-CONTAINING PROTEIN 11"/>
    <property type="match status" value="1"/>
</dbReference>
<reference evidence="3 4" key="1">
    <citation type="submission" date="2017-11" db="EMBL/GenBank/DDBJ databases">
        <authorList>
            <person name="Kracher B."/>
        </authorList>
    </citation>
    <scope>NUCLEOTIDE SEQUENCE [LARGE SCALE GENOMIC DNA]</scope>
    <source>
        <strain evidence="3 4">RACE1</strain>
    </source>
</reference>
<feature type="compositionally biased region" description="Basic and acidic residues" evidence="1">
    <location>
        <begin position="45"/>
        <end position="62"/>
    </location>
</feature>
<dbReference type="Pfam" id="PF01585">
    <property type="entry name" value="G-patch"/>
    <property type="match status" value="1"/>
</dbReference>
<feature type="region of interest" description="Disordered" evidence="1">
    <location>
        <begin position="237"/>
        <end position="257"/>
    </location>
</feature>
<dbReference type="SMART" id="SM00443">
    <property type="entry name" value="G_patch"/>
    <property type="match status" value="1"/>
</dbReference>
<dbReference type="PROSITE" id="PS50174">
    <property type="entry name" value="G_PATCH"/>
    <property type="match status" value="1"/>
</dbReference>
<feature type="domain" description="G-patch" evidence="2">
    <location>
        <begin position="84"/>
        <end position="132"/>
    </location>
</feature>
<dbReference type="Proteomes" id="UP000275772">
    <property type="component" value="Unassembled WGS sequence"/>
</dbReference>
<protein>
    <recommendedName>
        <fullName evidence="2">G-patch domain-containing protein</fullName>
    </recommendedName>
</protein>
<evidence type="ECO:0000256" key="1">
    <source>
        <dbReference type="SAM" id="MobiDB-lite"/>
    </source>
</evidence>
<dbReference type="InterPro" id="IPR000467">
    <property type="entry name" value="G_patch_dom"/>
</dbReference>
<feature type="region of interest" description="Disordered" evidence="1">
    <location>
        <begin position="38"/>
        <end position="62"/>
    </location>
</feature>
<proteinExistence type="predicted"/>
<dbReference type="AlphaFoldDB" id="A0A383USP8"/>
<gene>
    <name evidence="3" type="ORF">BLGHR1_13683</name>
</gene>
<evidence type="ECO:0000313" key="4">
    <source>
        <dbReference type="Proteomes" id="UP000275772"/>
    </source>
</evidence>
<evidence type="ECO:0000259" key="2">
    <source>
        <dbReference type="PROSITE" id="PS50174"/>
    </source>
</evidence>
<dbReference type="GO" id="GO:0000776">
    <property type="term" value="C:kinetochore"/>
    <property type="evidence" value="ECO:0007669"/>
    <property type="project" value="TreeGrafter"/>
</dbReference>
<dbReference type="InterPro" id="IPR025239">
    <property type="entry name" value="DUF4187"/>
</dbReference>
<dbReference type="SMART" id="SM01173">
    <property type="entry name" value="DUF4187"/>
    <property type="match status" value="1"/>
</dbReference>
<dbReference type="InterPro" id="IPR039249">
    <property type="entry name" value="GPATCH11"/>
</dbReference>